<dbReference type="SUPFAM" id="SSF103473">
    <property type="entry name" value="MFS general substrate transporter"/>
    <property type="match status" value="1"/>
</dbReference>
<keyword evidence="4 7" id="KW-0812">Transmembrane</keyword>
<feature type="transmembrane region" description="Helical" evidence="7">
    <location>
        <begin position="44"/>
        <end position="62"/>
    </location>
</feature>
<dbReference type="AlphaFoldDB" id="A0A212M1B7"/>
<sequence length="428" mass="46658">MKRTNFRWFMAVLIFSITFMSYMDRVNLSVATPTIMQEFGFTKVDIGFLQTAFFLGYALMQIPGGMMAEYFGQRIASTVAVSWWSLFTALTALGSSFTSFVVIRGLFGLGEGPIFPAMNNFIYRWFNRAEKATASSFMLGGAFVGPVFGPAITVGLMLAFGWRSVFIIFGAVGFVLALAWWCLAKNDPRQSPFVNKAEADHIESGMVLSDPKAAKEIAPWKSFITSIQFWAIGLQYFITDYIMYVFLAWLPLYLMEAQGFSLAKMGLAASFPWAALCFVTFFTGFVSDKLIAAGVSKHRARTFFGSAGLLLSGAALYMAAVASTPGANVLWLTISLGSLGFTFNASWAASMDIGGKFCGTVSGWMNFWGNIGGVVAPVATAWIATHYGWQAAILVTAFSSIIGVVCWIAVKPDQEIQRKDIPAGKVSA</sequence>
<evidence type="ECO:0000313" key="9">
    <source>
        <dbReference type="EMBL" id="SCM83565.1"/>
    </source>
</evidence>
<evidence type="ECO:0000256" key="4">
    <source>
        <dbReference type="ARBA" id="ARBA00022692"/>
    </source>
</evidence>
<feature type="transmembrane region" description="Helical" evidence="7">
    <location>
        <begin position="229"/>
        <end position="250"/>
    </location>
</feature>
<evidence type="ECO:0000256" key="7">
    <source>
        <dbReference type="SAM" id="Phobius"/>
    </source>
</evidence>
<evidence type="ECO:0000256" key="2">
    <source>
        <dbReference type="ARBA" id="ARBA00022448"/>
    </source>
</evidence>
<dbReference type="PIRSF" id="PIRSF002808">
    <property type="entry name" value="Hexose_phosphate_transp"/>
    <property type="match status" value="1"/>
</dbReference>
<evidence type="ECO:0000256" key="3">
    <source>
        <dbReference type="ARBA" id="ARBA00022475"/>
    </source>
</evidence>
<dbReference type="GO" id="GO:0022857">
    <property type="term" value="F:transmembrane transporter activity"/>
    <property type="evidence" value="ECO:0007669"/>
    <property type="project" value="InterPro"/>
</dbReference>
<dbReference type="InterPro" id="IPR011701">
    <property type="entry name" value="MFS"/>
</dbReference>
<evidence type="ECO:0000256" key="6">
    <source>
        <dbReference type="ARBA" id="ARBA00023136"/>
    </source>
</evidence>
<dbReference type="InterPro" id="IPR020846">
    <property type="entry name" value="MFS_dom"/>
</dbReference>
<dbReference type="CDD" id="cd17319">
    <property type="entry name" value="MFS_ExuT_GudP_like"/>
    <property type="match status" value="1"/>
</dbReference>
<dbReference type="InterPro" id="IPR050382">
    <property type="entry name" value="MFS_Na/Anion_cotransporter"/>
</dbReference>
<evidence type="ECO:0000259" key="8">
    <source>
        <dbReference type="PROSITE" id="PS50850"/>
    </source>
</evidence>
<keyword evidence="6 7" id="KW-0472">Membrane</keyword>
<dbReference type="Gene3D" id="1.20.1250.20">
    <property type="entry name" value="MFS general substrate transporter like domains"/>
    <property type="match status" value="2"/>
</dbReference>
<feature type="transmembrane region" description="Helical" evidence="7">
    <location>
        <begin position="303"/>
        <end position="323"/>
    </location>
</feature>
<feature type="transmembrane region" description="Helical" evidence="7">
    <location>
        <begin position="361"/>
        <end position="383"/>
    </location>
</feature>
<dbReference type="PANTHER" id="PTHR11662">
    <property type="entry name" value="SOLUTE CARRIER FAMILY 17"/>
    <property type="match status" value="1"/>
</dbReference>
<dbReference type="EMBL" id="FMJE01000007">
    <property type="protein sequence ID" value="SCM83565.1"/>
    <property type="molecule type" value="Genomic_DNA"/>
</dbReference>
<gene>
    <name evidence="9" type="ORF">KL86SPO_70423</name>
</gene>
<feature type="transmembrane region" description="Helical" evidence="7">
    <location>
        <begin position="389"/>
        <end position="410"/>
    </location>
</feature>
<keyword evidence="5 7" id="KW-1133">Transmembrane helix</keyword>
<feature type="domain" description="Major facilitator superfamily (MFS) profile" evidence="8">
    <location>
        <begin position="10"/>
        <end position="415"/>
    </location>
</feature>
<feature type="transmembrane region" description="Helical" evidence="7">
    <location>
        <begin position="270"/>
        <end position="291"/>
    </location>
</feature>
<feature type="transmembrane region" description="Helical" evidence="7">
    <location>
        <begin position="82"/>
        <end position="103"/>
    </location>
</feature>
<evidence type="ECO:0000256" key="1">
    <source>
        <dbReference type="ARBA" id="ARBA00004651"/>
    </source>
</evidence>
<dbReference type="RefSeq" id="WP_233139145.1">
    <property type="nucleotide sequence ID" value="NZ_LT608335.1"/>
</dbReference>
<accession>A0A212M1B7</accession>
<proteinExistence type="predicted"/>
<keyword evidence="2" id="KW-0813">Transport</keyword>
<feature type="transmembrane region" description="Helical" evidence="7">
    <location>
        <begin position="137"/>
        <end position="159"/>
    </location>
</feature>
<feature type="transmembrane region" description="Helical" evidence="7">
    <location>
        <begin position="165"/>
        <end position="183"/>
    </location>
</feature>
<dbReference type="PROSITE" id="PS50850">
    <property type="entry name" value="MFS"/>
    <property type="match status" value="1"/>
</dbReference>
<dbReference type="InterPro" id="IPR000849">
    <property type="entry name" value="Sugar_P_transporter"/>
</dbReference>
<dbReference type="InterPro" id="IPR036259">
    <property type="entry name" value="MFS_trans_sf"/>
</dbReference>
<name>A0A212M1B7_9FIRM</name>
<feature type="transmembrane region" description="Helical" evidence="7">
    <location>
        <begin position="329"/>
        <end position="349"/>
    </location>
</feature>
<comment type="subcellular location">
    <subcellularLocation>
        <location evidence="1">Cell membrane</location>
        <topology evidence="1">Multi-pass membrane protein</topology>
    </subcellularLocation>
</comment>
<dbReference type="PANTHER" id="PTHR11662:SF399">
    <property type="entry name" value="FI19708P1-RELATED"/>
    <property type="match status" value="1"/>
</dbReference>
<evidence type="ECO:0000256" key="5">
    <source>
        <dbReference type="ARBA" id="ARBA00022989"/>
    </source>
</evidence>
<protein>
    <submittedName>
        <fullName evidence="9">Major facilitator superfamily MFS_1</fullName>
    </submittedName>
</protein>
<organism evidence="9">
    <name type="scientific">uncultured Sporomusa sp</name>
    <dbReference type="NCBI Taxonomy" id="307249"/>
    <lineage>
        <taxon>Bacteria</taxon>
        <taxon>Bacillati</taxon>
        <taxon>Bacillota</taxon>
        <taxon>Negativicutes</taxon>
        <taxon>Selenomonadales</taxon>
        <taxon>Sporomusaceae</taxon>
        <taxon>Sporomusa</taxon>
        <taxon>environmental samples</taxon>
    </lineage>
</organism>
<dbReference type="Pfam" id="PF07690">
    <property type="entry name" value="MFS_1"/>
    <property type="match status" value="1"/>
</dbReference>
<keyword evidence="3" id="KW-1003">Cell membrane</keyword>
<reference evidence="9" key="1">
    <citation type="submission" date="2016-08" db="EMBL/GenBank/DDBJ databases">
        <authorList>
            <person name="Seilhamer J.J."/>
        </authorList>
    </citation>
    <scope>NUCLEOTIDE SEQUENCE</scope>
    <source>
        <strain evidence="9">86</strain>
    </source>
</reference>
<feature type="transmembrane region" description="Helical" evidence="7">
    <location>
        <begin position="6"/>
        <end position="23"/>
    </location>
</feature>
<dbReference type="GO" id="GO:0005886">
    <property type="term" value="C:plasma membrane"/>
    <property type="evidence" value="ECO:0007669"/>
    <property type="project" value="UniProtKB-SubCell"/>
</dbReference>